<dbReference type="OrthoDB" id="2152248at2759"/>
<sequence>MGLFKKKDKQSQPQSQSHPQSQQLPPQQEHQQAGSHYQSPSRHPQSASARGAASPSSSHPSKTTLSLHGLPLTVYGLSELTPSSSRASSPPPPEVCLVVHMHGRGGSAESEEWICQGLWRSAMQEREDYLGTSNGSTQAAGGGSAARRGREVLVVGFDARNHGHRLTDELAQKGWGVGNEQHAIDLYGMILGTAADVSHIISFLPSYLFPHDDRLITVNCVTGKSLGGHAVWHVLKDDPRVTIGVSMIGMPDYERLLEFRTKQSFKTNGPPTVPASLKKLVRLRDPPYCGYDRWGEGNPYWGKKVLALSGAQDKLVHPSFSQPFLSRLAISHPEGRTGEQVGLKVRWLDGVKHEVTEEMVREAGQWIGKWGLLG</sequence>
<feature type="region of interest" description="Disordered" evidence="1">
    <location>
        <begin position="1"/>
        <end position="66"/>
    </location>
</feature>
<dbReference type="EMBL" id="KZ819321">
    <property type="protein sequence ID" value="PWN23533.1"/>
    <property type="molecule type" value="Genomic_DNA"/>
</dbReference>
<dbReference type="SUPFAM" id="SSF81995">
    <property type="entry name" value="beta-sandwich domain of Sec23/24"/>
    <property type="match status" value="1"/>
</dbReference>
<evidence type="ECO:0008006" key="4">
    <source>
        <dbReference type="Google" id="ProtNLM"/>
    </source>
</evidence>
<dbReference type="SUPFAM" id="SSF53474">
    <property type="entry name" value="alpha/beta-Hydrolases"/>
    <property type="match status" value="1"/>
</dbReference>
<evidence type="ECO:0000256" key="1">
    <source>
        <dbReference type="SAM" id="MobiDB-lite"/>
    </source>
</evidence>
<dbReference type="GeneID" id="37012283"/>
<gene>
    <name evidence="2" type="ORF">BCV69DRAFT_254078</name>
</gene>
<name>A0A316UHX2_9BASI</name>
<feature type="compositionally biased region" description="Low complexity" evidence="1">
    <location>
        <begin position="11"/>
        <end position="32"/>
    </location>
</feature>
<proteinExistence type="predicted"/>
<protein>
    <recommendedName>
        <fullName evidence="4">Alpha/beta-hydrolase</fullName>
    </recommendedName>
</protein>
<feature type="compositionally biased region" description="Low complexity" evidence="1">
    <location>
        <begin position="44"/>
        <end position="61"/>
    </location>
</feature>
<dbReference type="Proteomes" id="UP000245942">
    <property type="component" value="Unassembled WGS sequence"/>
</dbReference>
<dbReference type="PANTHER" id="PTHR47381:SF3">
    <property type="entry name" value="ALPHA_BETA-HYDROLASES SUPERFAMILY PROTEIN"/>
    <property type="match status" value="1"/>
</dbReference>
<keyword evidence="3" id="KW-1185">Reference proteome</keyword>
<dbReference type="Gene3D" id="3.40.50.1820">
    <property type="entry name" value="alpha/beta hydrolase"/>
    <property type="match status" value="1"/>
</dbReference>
<reference evidence="2 3" key="1">
    <citation type="journal article" date="2018" name="Mol. Biol. Evol.">
        <title>Broad Genomic Sampling Reveals a Smut Pathogenic Ancestry of the Fungal Clade Ustilaginomycotina.</title>
        <authorList>
            <person name="Kijpornyongpan T."/>
            <person name="Mondo S.J."/>
            <person name="Barry K."/>
            <person name="Sandor L."/>
            <person name="Lee J."/>
            <person name="Lipzen A."/>
            <person name="Pangilinan J."/>
            <person name="LaButti K."/>
            <person name="Hainaut M."/>
            <person name="Henrissat B."/>
            <person name="Grigoriev I.V."/>
            <person name="Spatafora J.W."/>
            <person name="Aime M.C."/>
        </authorList>
    </citation>
    <scope>NUCLEOTIDE SEQUENCE [LARGE SCALE GENOMIC DNA]</scope>
    <source>
        <strain evidence="2 3">MCA 4718</strain>
    </source>
</reference>
<dbReference type="InterPro" id="IPR029058">
    <property type="entry name" value="AB_hydrolase_fold"/>
</dbReference>
<accession>A0A316UHX2</accession>
<dbReference type="RefSeq" id="XP_025350693.1">
    <property type="nucleotide sequence ID" value="XM_025490549.1"/>
</dbReference>
<evidence type="ECO:0000313" key="3">
    <source>
        <dbReference type="Proteomes" id="UP000245942"/>
    </source>
</evidence>
<feature type="compositionally biased region" description="Polar residues" evidence="1">
    <location>
        <begin position="33"/>
        <end position="43"/>
    </location>
</feature>
<dbReference type="PANTHER" id="PTHR47381">
    <property type="entry name" value="ALPHA/BETA-HYDROLASES SUPERFAMILY PROTEIN"/>
    <property type="match status" value="1"/>
</dbReference>
<evidence type="ECO:0000313" key="2">
    <source>
        <dbReference type="EMBL" id="PWN23533.1"/>
    </source>
</evidence>
<dbReference type="AlphaFoldDB" id="A0A316UHX2"/>
<dbReference type="STRING" id="1684307.A0A316UHX2"/>
<organism evidence="2 3">
    <name type="scientific">Pseudomicrostroma glucosiphilum</name>
    <dbReference type="NCBI Taxonomy" id="1684307"/>
    <lineage>
        <taxon>Eukaryota</taxon>
        <taxon>Fungi</taxon>
        <taxon>Dikarya</taxon>
        <taxon>Basidiomycota</taxon>
        <taxon>Ustilaginomycotina</taxon>
        <taxon>Exobasidiomycetes</taxon>
        <taxon>Microstromatales</taxon>
        <taxon>Microstromatales incertae sedis</taxon>
        <taxon>Pseudomicrostroma</taxon>
    </lineage>
</organism>